<keyword evidence="9 12" id="KW-0539">Nucleus</keyword>
<keyword evidence="5 12" id="KW-0378">Hydrolase</keyword>
<dbReference type="GO" id="GO:0006267">
    <property type="term" value="P:pre-replicative complex assembly involved in nuclear cell cycle DNA replication"/>
    <property type="evidence" value="ECO:0007669"/>
    <property type="project" value="UniProtKB-ARBA"/>
</dbReference>
<dbReference type="PANTHER" id="PTHR11630:SF42">
    <property type="entry name" value="DNA REPLICATION LICENSING FACTOR MCM5"/>
    <property type="match status" value="1"/>
</dbReference>
<keyword evidence="3 12" id="KW-0235">DNA replication</keyword>
<evidence type="ECO:0000256" key="4">
    <source>
        <dbReference type="ARBA" id="ARBA00022741"/>
    </source>
</evidence>
<dbReference type="Proteomes" id="UP000009328">
    <property type="component" value="Unassembled WGS sequence"/>
</dbReference>
<dbReference type="InterPro" id="IPR027925">
    <property type="entry name" value="MCM_N"/>
</dbReference>
<dbReference type="Pfam" id="PF17207">
    <property type="entry name" value="MCM_OB"/>
    <property type="match status" value="1"/>
</dbReference>
<comment type="subunit">
    <text evidence="12">Component of the MCM2-7 complex.</text>
</comment>
<dbReference type="GO" id="GO:0016887">
    <property type="term" value="F:ATP hydrolysis activity"/>
    <property type="evidence" value="ECO:0007669"/>
    <property type="project" value="RHEA"/>
</dbReference>
<dbReference type="GO" id="GO:0000727">
    <property type="term" value="P:double-strand break repair via break-induced replication"/>
    <property type="evidence" value="ECO:0007669"/>
    <property type="project" value="UniProtKB-ARBA"/>
</dbReference>
<dbReference type="GO" id="GO:0071162">
    <property type="term" value="C:CMG complex"/>
    <property type="evidence" value="ECO:0007669"/>
    <property type="project" value="UniProtKB-ARBA"/>
</dbReference>
<dbReference type="InterPro" id="IPR012340">
    <property type="entry name" value="NA-bd_OB-fold"/>
</dbReference>
<dbReference type="SUPFAM" id="SSF50249">
    <property type="entry name" value="Nucleic acid-binding proteins"/>
    <property type="match status" value="1"/>
</dbReference>
<keyword evidence="7 11" id="KW-0067">ATP-binding</keyword>
<dbReference type="InterPro" id="IPR018525">
    <property type="entry name" value="MCM_CS"/>
</dbReference>
<dbReference type="PRINTS" id="PR01657">
    <property type="entry name" value="MCMFAMILY"/>
</dbReference>
<dbReference type="PRINTS" id="PR01661">
    <property type="entry name" value="MCMPROTEIN5"/>
</dbReference>
<dbReference type="GO" id="GO:0005524">
    <property type="term" value="F:ATP binding"/>
    <property type="evidence" value="ECO:0007669"/>
    <property type="project" value="UniProtKB-UniRule"/>
</dbReference>
<keyword evidence="4 11" id="KW-0547">Nucleotide-binding</keyword>
<dbReference type="InterPro" id="IPR031327">
    <property type="entry name" value="MCM"/>
</dbReference>
<dbReference type="AlphaFoldDB" id="K0KNR0"/>
<dbReference type="Pfam" id="PF17855">
    <property type="entry name" value="MCM_lid"/>
    <property type="match status" value="1"/>
</dbReference>
<evidence type="ECO:0000256" key="12">
    <source>
        <dbReference type="RuleBase" id="RU368063"/>
    </source>
</evidence>
<keyword evidence="10 12" id="KW-0131">Cell cycle</keyword>
<evidence type="ECO:0000256" key="3">
    <source>
        <dbReference type="ARBA" id="ARBA00022705"/>
    </source>
</evidence>
<protein>
    <recommendedName>
        <fullName evidence="12">DNA replication licensing factor MCM5</fullName>
        <ecNumber evidence="12">3.6.4.12</ecNumber>
    </recommendedName>
</protein>
<dbReference type="GO" id="GO:0043596">
    <property type="term" value="C:nuclear replication fork"/>
    <property type="evidence" value="ECO:0007669"/>
    <property type="project" value="UniProtKB-ARBA"/>
</dbReference>
<dbReference type="PROSITE" id="PS00847">
    <property type="entry name" value="MCM_1"/>
    <property type="match status" value="1"/>
</dbReference>
<dbReference type="Gene3D" id="3.30.1640.10">
    <property type="entry name" value="mini-chromosome maintenance (MCM) complex, chain A, domain 1"/>
    <property type="match status" value="1"/>
</dbReference>
<dbReference type="GO" id="GO:0043138">
    <property type="term" value="F:3'-5' DNA helicase activity"/>
    <property type="evidence" value="ECO:0007669"/>
    <property type="project" value="TreeGrafter"/>
</dbReference>
<proteinExistence type="inferred from homology"/>
<dbReference type="SUPFAM" id="SSF52540">
    <property type="entry name" value="P-loop containing nucleoside triphosphate hydrolases"/>
    <property type="match status" value="1"/>
</dbReference>
<sequence length="718" mass="80131">MSFDAPAVYRAPVLPGEESEQDTNQEIITAFKNFVLEYRVGTDFLYRNQLRENLLVKEYSLTVDNEHLIGYNETLNKGLMDDPSDMIPLFERAITDVAKRIVFLQDSEVPTNFPVCQLILKSNASTLSIRELDADHISKIIRVSGIIISASVLSSKATSVQIMCRSCRHTIRLSVNSSFGGLQLPKSCQATPADGERSQCPPDPYLVVHDKSQFIDQQILKLQELPEMVPVGEMPRHVLLSVDRYLTNKIVPGTRCNINGIYSIYQSKVKNASSVAIRNPYIRVLGIQTDVDHNAAGNAIYTEEEEEEFLEMSRNPDLYESFSNSIAPSIYGNLDIKKAIACLLMGGSKKLLPDGMRLRGDINVLLLGDPGTAKSQLLKFVDKASPISIYTSGKGSSAAGLTASVQRDSTTREFYLEGGAMVLADGGVVCIDEFDKMRDEDRVAIHEAMEQQTISIAKAGITTVLNSRTSVLAAANPIFGRYDDMKTPGENIDFQTTILSRFDMIFVVKDDHNEGRDVSIANHVLNIHTGRNQQQEIAGEIPIDKMKRYISYCRAKCAPRLSEQAAEKLSSHFVEIRKTINDAEALSDQRSSIPITIRQLEAIIRITESLAKLRLLPVATEEHVDEAIRLFQASTMDAANQGNITTAPKLKVEIDKIQNEVRRRLPIGWSTSYQTLRNEFVAGKNYSQHALDKALFVLERHESITFRNQRQRILRSGV</sequence>
<keyword evidence="6 12" id="KW-0347">Helicase</keyword>
<evidence type="ECO:0000256" key="6">
    <source>
        <dbReference type="ARBA" id="ARBA00022806"/>
    </source>
</evidence>
<evidence type="ECO:0000256" key="7">
    <source>
        <dbReference type="ARBA" id="ARBA00022840"/>
    </source>
</evidence>
<evidence type="ECO:0000256" key="10">
    <source>
        <dbReference type="ARBA" id="ARBA00023306"/>
    </source>
</evidence>
<dbReference type="GO" id="GO:0005656">
    <property type="term" value="C:nuclear pre-replicative complex"/>
    <property type="evidence" value="ECO:0007669"/>
    <property type="project" value="UniProtKB-ARBA"/>
</dbReference>
<dbReference type="InterPro" id="IPR008048">
    <property type="entry name" value="MCM5"/>
</dbReference>
<evidence type="ECO:0000256" key="1">
    <source>
        <dbReference type="ARBA" id="ARBA00004123"/>
    </source>
</evidence>
<evidence type="ECO:0000256" key="2">
    <source>
        <dbReference type="ARBA" id="ARBA00008010"/>
    </source>
</evidence>
<accession>K0KNR0</accession>
<dbReference type="SMART" id="SM00350">
    <property type="entry name" value="MCM"/>
    <property type="match status" value="1"/>
</dbReference>
<dbReference type="eggNOG" id="KOG0481">
    <property type="taxonomic scope" value="Eukaryota"/>
</dbReference>
<dbReference type="Pfam" id="PF21933">
    <property type="entry name" value="MCM5_C"/>
    <property type="match status" value="1"/>
</dbReference>
<dbReference type="PROSITE" id="PS50051">
    <property type="entry name" value="MCM_2"/>
    <property type="match status" value="1"/>
</dbReference>
<evidence type="ECO:0000256" key="5">
    <source>
        <dbReference type="ARBA" id="ARBA00022801"/>
    </source>
</evidence>
<dbReference type="Pfam" id="PF14551">
    <property type="entry name" value="MCM_N"/>
    <property type="match status" value="1"/>
</dbReference>
<dbReference type="InterPro" id="IPR001208">
    <property type="entry name" value="MCM_dom"/>
</dbReference>
<dbReference type="Gene3D" id="3.40.50.300">
    <property type="entry name" value="P-loop containing nucleotide triphosphate hydrolases"/>
    <property type="match status" value="1"/>
</dbReference>
<keyword evidence="8 11" id="KW-0238">DNA-binding</keyword>
<comment type="caution">
    <text evidence="14">The sequence shown here is derived from an EMBL/GenBank/DDBJ whole genome shotgun (WGS) entry which is preliminary data.</text>
</comment>
<evidence type="ECO:0000259" key="13">
    <source>
        <dbReference type="PROSITE" id="PS50051"/>
    </source>
</evidence>
<dbReference type="GO" id="GO:0006270">
    <property type="term" value="P:DNA replication initiation"/>
    <property type="evidence" value="ECO:0007669"/>
    <property type="project" value="UniProtKB-UniRule"/>
</dbReference>
<dbReference type="InterPro" id="IPR033762">
    <property type="entry name" value="MCM_OB"/>
</dbReference>
<dbReference type="FunCoup" id="K0KNR0">
    <property type="interactions" value="1106"/>
</dbReference>
<dbReference type="InParanoid" id="K0KNR0"/>
<feature type="domain" description="MCM C-terminal AAA(+) ATPase" evidence="13">
    <location>
        <begin position="318"/>
        <end position="524"/>
    </location>
</feature>
<dbReference type="GO" id="GO:0003688">
    <property type="term" value="F:DNA replication origin binding"/>
    <property type="evidence" value="ECO:0007669"/>
    <property type="project" value="UniProtKB-UniRule"/>
</dbReference>
<dbReference type="InterPro" id="IPR054125">
    <property type="entry name" value="MCM5_C"/>
</dbReference>
<evidence type="ECO:0000256" key="11">
    <source>
        <dbReference type="RuleBase" id="RU004070"/>
    </source>
</evidence>
<dbReference type="EC" id="3.6.4.12" evidence="12"/>
<comment type="function">
    <text evidence="12">Acts as component of the MCM2-7 complex (MCM complex) which is the replicative helicase essential for 'once per cell cycle' DNA replication initiation and elongation in eukaryotic cells. The active ATPase sites in the MCM2-7 ring are formed through the interaction surfaces of two neighboring subunits such that a critical structure of a conserved arginine finger motif is provided in trans relative to the ATP-binding site of the Walker A box of the adjacent subunit. The six ATPase active sites, however, are likely to contribute differentially to the complex helicase activity.</text>
</comment>
<dbReference type="FunFam" id="3.40.50.300:FF:000241">
    <property type="entry name" value="DNA helicase"/>
    <property type="match status" value="1"/>
</dbReference>
<comment type="catalytic activity">
    <reaction evidence="12">
        <text>ATP + H2O = ADP + phosphate + H(+)</text>
        <dbReference type="Rhea" id="RHEA:13065"/>
        <dbReference type="ChEBI" id="CHEBI:15377"/>
        <dbReference type="ChEBI" id="CHEBI:15378"/>
        <dbReference type="ChEBI" id="CHEBI:30616"/>
        <dbReference type="ChEBI" id="CHEBI:43474"/>
        <dbReference type="ChEBI" id="CHEBI:456216"/>
        <dbReference type="EC" id="3.6.4.12"/>
    </reaction>
</comment>
<evidence type="ECO:0000256" key="8">
    <source>
        <dbReference type="ARBA" id="ARBA00023125"/>
    </source>
</evidence>
<dbReference type="GO" id="GO:0006279">
    <property type="term" value="P:premeiotic DNA replication"/>
    <property type="evidence" value="ECO:0007669"/>
    <property type="project" value="UniProtKB-ARBA"/>
</dbReference>
<dbReference type="HOGENOM" id="CLU_000995_7_2_1"/>
<name>K0KNR0_WICCF</name>
<comment type="similarity">
    <text evidence="2 11">Belongs to the MCM family.</text>
</comment>
<reference evidence="14 15" key="1">
    <citation type="journal article" date="2012" name="Eukaryot. Cell">
        <title>Draft genome sequence of Wickerhamomyces ciferrii NRRL Y-1031 F-60-10.</title>
        <authorList>
            <person name="Schneider J."/>
            <person name="Andrea H."/>
            <person name="Blom J."/>
            <person name="Jaenicke S."/>
            <person name="Ruckert C."/>
            <person name="Schorsch C."/>
            <person name="Szczepanowski R."/>
            <person name="Farwick M."/>
            <person name="Goesmann A."/>
            <person name="Puhler A."/>
            <person name="Schaffer S."/>
            <person name="Tauch A."/>
            <person name="Kohler T."/>
            <person name="Brinkrolf K."/>
        </authorList>
    </citation>
    <scope>NUCLEOTIDE SEQUENCE [LARGE SCALE GENOMIC DNA]</scope>
    <source>
        <strain evidence="15">ATCC 14091 / BCRC 22168 / CBS 111 / JCM 3599 / NBRC 0793 / NRRL Y-1031 F-60-10</strain>
    </source>
</reference>
<gene>
    <name evidence="14" type="ORF">BN7_6515</name>
</gene>
<dbReference type="STRING" id="1206466.K0KNR0"/>
<evidence type="ECO:0000313" key="15">
    <source>
        <dbReference type="Proteomes" id="UP000009328"/>
    </source>
</evidence>
<dbReference type="GO" id="GO:0003697">
    <property type="term" value="F:single-stranded DNA binding"/>
    <property type="evidence" value="ECO:0007669"/>
    <property type="project" value="TreeGrafter"/>
</dbReference>
<dbReference type="CDD" id="cd17756">
    <property type="entry name" value="MCM5"/>
    <property type="match status" value="1"/>
</dbReference>
<comment type="subcellular location">
    <subcellularLocation>
        <location evidence="1 12">Nucleus</location>
    </subcellularLocation>
</comment>
<dbReference type="PANTHER" id="PTHR11630">
    <property type="entry name" value="DNA REPLICATION LICENSING FACTOR MCM FAMILY MEMBER"/>
    <property type="match status" value="1"/>
</dbReference>
<dbReference type="InterPro" id="IPR041562">
    <property type="entry name" value="MCM_lid"/>
</dbReference>
<dbReference type="GO" id="GO:0042555">
    <property type="term" value="C:MCM complex"/>
    <property type="evidence" value="ECO:0007669"/>
    <property type="project" value="UniProtKB-UniRule"/>
</dbReference>
<keyword evidence="15" id="KW-1185">Reference proteome</keyword>
<dbReference type="Pfam" id="PF00493">
    <property type="entry name" value="MCM"/>
    <property type="match status" value="1"/>
</dbReference>
<dbReference type="Gene3D" id="2.40.50.140">
    <property type="entry name" value="Nucleic acid-binding proteins"/>
    <property type="match status" value="1"/>
</dbReference>
<evidence type="ECO:0000256" key="9">
    <source>
        <dbReference type="ARBA" id="ARBA00023242"/>
    </source>
</evidence>
<evidence type="ECO:0000313" key="14">
    <source>
        <dbReference type="EMBL" id="CCH46910.1"/>
    </source>
</evidence>
<organism evidence="14 15">
    <name type="scientific">Wickerhamomyces ciferrii (strain ATCC 14091 / BCRC 22168 / CBS 111 / JCM 3599 / NBRC 0793 / NRRL Y-1031 F-60-10)</name>
    <name type="common">Yeast</name>
    <name type="synonym">Pichia ciferrii</name>
    <dbReference type="NCBI Taxonomy" id="1206466"/>
    <lineage>
        <taxon>Eukaryota</taxon>
        <taxon>Fungi</taxon>
        <taxon>Dikarya</taxon>
        <taxon>Ascomycota</taxon>
        <taxon>Saccharomycotina</taxon>
        <taxon>Saccharomycetes</taxon>
        <taxon>Phaffomycetales</taxon>
        <taxon>Wickerhamomycetaceae</taxon>
        <taxon>Wickerhamomyces</taxon>
    </lineage>
</organism>
<dbReference type="InterPro" id="IPR027417">
    <property type="entry name" value="P-loop_NTPase"/>
</dbReference>
<dbReference type="Gene3D" id="2.20.28.10">
    <property type="match status" value="1"/>
</dbReference>
<dbReference type="GO" id="GO:0017116">
    <property type="term" value="F:single-stranded DNA helicase activity"/>
    <property type="evidence" value="ECO:0007669"/>
    <property type="project" value="TreeGrafter"/>
</dbReference>
<dbReference type="EMBL" id="CAIF01000286">
    <property type="protein sequence ID" value="CCH46910.1"/>
    <property type="molecule type" value="Genomic_DNA"/>
</dbReference>